<feature type="compositionally biased region" description="Low complexity" evidence="1">
    <location>
        <begin position="42"/>
        <end position="59"/>
    </location>
</feature>
<feature type="compositionally biased region" description="Basic and acidic residues" evidence="1">
    <location>
        <begin position="384"/>
        <end position="403"/>
    </location>
</feature>
<feature type="compositionally biased region" description="Basic and acidic residues" evidence="1">
    <location>
        <begin position="156"/>
        <end position="175"/>
    </location>
</feature>
<keyword evidence="2" id="KW-1185">Reference proteome</keyword>
<feature type="compositionally biased region" description="Polar residues" evidence="1">
    <location>
        <begin position="652"/>
        <end position="664"/>
    </location>
</feature>
<reference evidence="3" key="1">
    <citation type="submission" date="2020-12" db="UniProtKB">
        <authorList>
            <consortium name="WormBaseParasite"/>
        </authorList>
    </citation>
    <scope>IDENTIFICATION</scope>
    <source>
        <strain evidence="3">MHco3</strain>
    </source>
</reference>
<evidence type="ECO:0000256" key="1">
    <source>
        <dbReference type="SAM" id="MobiDB-lite"/>
    </source>
</evidence>
<feature type="region of interest" description="Disordered" evidence="1">
    <location>
        <begin position="493"/>
        <end position="586"/>
    </location>
</feature>
<feature type="compositionally biased region" description="Polar residues" evidence="1">
    <location>
        <begin position="544"/>
        <end position="556"/>
    </location>
</feature>
<sequence length="737" mass="82145">MGGREAFGAYADPGRTGPHRIYRKNSLKETSGEQSSPHLDLQPPAVAAAPAEEQRPAQFEAEEELINLETSDVGSPVPLYERTSPLLEEDEKHAMATSSEQVEQGEMLLREEPSRPPLPSWAKHREQSSPHPRQQPPAVAAVPAEEQRPAQFEAEEVVHPRYADEFEREESRESEPASGADQLETSDVGSPVPLYERTSPLLEEDEKHAMATSSEQVEQGEMKNWDHIAYIEKLVEETSRAVEPPPRPAPPAVAAVPAEEQRPAQFEAEEVVHPRYADEFEREESRESEPTSGADQLETSDVGSPVPLYERTSPLLEEEEKHAMATSSEQVEQGEMKNWDHIAYIEKLVEETSRAVEPPPRPAPPAVAAVPAEEQRPAQFEAEEVVHPRYADEFEREESRESEPTSGADQLETSDVGSPVPLYERTSPLLEEEEKHAMATSSEQVQQGEMLPREEPSRPPLPSWAVEEPSEPMLTQEELDHIAYIEKLVEETARAVEPPPRPAPPAVAAVPAEEQRPAQFEAEEVVHPRYADEFEREESRESEPTSGADQLETSDVGSPVPLYERTSPLLEEDEKHAMATSSEQEELDHIAYIEKLAKETSVALEPTSRPAPPAVAAVPAEEQRPAQFEAEEVVHPRYADEFEREESRESEPTSGADQLETSDVGSPVPLYERTSPLLEEDEKHAMATSSEQVEQGEMLLREEPSRPPLPSWAVEEAFGAYADPGRTGPHRIHRKTR</sequence>
<feature type="region of interest" description="Disordered" evidence="1">
    <location>
        <begin position="237"/>
        <end position="314"/>
    </location>
</feature>
<accession>A0A7I4YRP9</accession>
<feature type="compositionally biased region" description="Basic and acidic residues" evidence="1">
    <location>
        <begin position="524"/>
        <end position="543"/>
    </location>
</feature>
<dbReference type="WBParaSite" id="HCON_00128670-00001">
    <property type="protein sequence ID" value="HCON_00128670-00001"/>
    <property type="gene ID" value="HCON_00128670"/>
</dbReference>
<proteinExistence type="predicted"/>
<dbReference type="OrthoDB" id="5828491at2759"/>
<name>A0A7I4YRP9_HAECO</name>
<evidence type="ECO:0000313" key="2">
    <source>
        <dbReference type="Proteomes" id="UP000025227"/>
    </source>
</evidence>
<dbReference type="AlphaFoldDB" id="A0A7I4YRP9"/>
<evidence type="ECO:0000313" key="3">
    <source>
        <dbReference type="WBParaSite" id="HCON_00128670-00001"/>
    </source>
</evidence>
<organism evidence="2 3">
    <name type="scientific">Haemonchus contortus</name>
    <name type="common">Barber pole worm</name>
    <dbReference type="NCBI Taxonomy" id="6289"/>
    <lineage>
        <taxon>Eukaryota</taxon>
        <taxon>Metazoa</taxon>
        <taxon>Ecdysozoa</taxon>
        <taxon>Nematoda</taxon>
        <taxon>Chromadorea</taxon>
        <taxon>Rhabditida</taxon>
        <taxon>Rhabditina</taxon>
        <taxon>Rhabditomorpha</taxon>
        <taxon>Strongyloidea</taxon>
        <taxon>Trichostrongylidae</taxon>
        <taxon>Haemonchus</taxon>
    </lineage>
</organism>
<feature type="region of interest" description="Disordered" evidence="1">
    <location>
        <begin position="603"/>
        <end position="712"/>
    </location>
</feature>
<dbReference type="OMA" id="NWDHIAY"/>
<feature type="compositionally biased region" description="Basic and acidic residues" evidence="1">
    <location>
        <begin position="632"/>
        <end position="651"/>
    </location>
</feature>
<feature type="compositionally biased region" description="Polar residues" evidence="1">
    <location>
        <begin position="404"/>
        <end position="416"/>
    </location>
</feature>
<protein>
    <submittedName>
        <fullName evidence="3">Microtubule-associated protein</fullName>
    </submittedName>
</protein>
<feature type="region of interest" description="Disordered" evidence="1">
    <location>
        <begin position="1"/>
        <end position="223"/>
    </location>
</feature>
<feature type="region of interest" description="Disordered" evidence="1">
    <location>
        <begin position="352"/>
        <end position="479"/>
    </location>
</feature>
<feature type="compositionally biased region" description="Polar residues" evidence="1">
    <location>
        <begin position="290"/>
        <end position="302"/>
    </location>
</feature>
<dbReference type="Proteomes" id="UP000025227">
    <property type="component" value="Unplaced"/>
</dbReference>
<feature type="compositionally biased region" description="Basic and acidic residues" evidence="1">
    <location>
        <begin position="270"/>
        <end position="289"/>
    </location>
</feature>